<dbReference type="GO" id="GO:0005524">
    <property type="term" value="F:ATP binding"/>
    <property type="evidence" value="ECO:0007669"/>
    <property type="project" value="UniProtKB-UniRule"/>
</dbReference>
<comment type="similarity">
    <text evidence="1 5">Belongs to the CDC6/cdc18 family.</text>
</comment>
<dbReference type="InterPro" id="IPR015163">
    <property type="entry name" value="Cdc6_C"/>
</dbReference>
<dbReference type="SUPFAM" id="SSF46785">
    <property type="entry name" value="Winged helix' DNA-binding domain"/>
    <property type="match status" value="1"/>
</dbReference>
<dbReference type="PANTHER" id="PTHR10763">
    <property type="entry name" value="CELL DIVISION CONTROL PROTEIN 6-RELATED"/>
    <property type="match status" value="1"/>
</dbReference>
<name>A0A1G9R0A5_9EURY</name>
<evidence type="ECO:0000259" key="7">
    <source>
        <dbReference type="SMART" id="SM01074"/>
    </source>
</evidence>
<dbReference type="GO" id="GO:0016887">
    <property type="term" value="F:ATP hydrolysis activity"/>
    <property type="evidence" value="ECO:0007669"/>
    <property type="project" value="InterPro"/>
</dbReference>
<keyword evidence="2 5" id="KW-0235">DNA replication</keyword>
<protein>
    <recommendedName>
        <fullName evidence="5">ORC1-type DNA replication protein</fullName>
    </recommendedName>
</protein>
<evidence type="ECO:0000313" key="8">
    <source>
        <dbReference type="EMBL" id="SDM15895.1"/>
    </source>
</evidence>
<dbReference type="InterPro" id="IPR036388">
    <property type="entry name" value="WH-like_DNA-bd_sf"/>
</dbReference>
<dbReference type="CDD" id="cd08768">
    <property type="entry name" value="Cdc6_C"/>
    <property type="match status" value="1"/>
</dbReference>
<keyword evidence="3 5" id="KW-0547">Nucleotide-binding</keyword>
<dbReference type="FunFam" id="1.10.8.60:FF:000073">
    <property type="entry name" value="ORC1-type DNA replication protein"/>
    <property type="match status" value="1"/>
</dbReference>
<dbReference type="RefSeq" id="WP_089694814.1">
    <property type="nucleotide sequence ID" value="NZ_FNHL01000001.1"/>
</dbReference>
<feature type="binding site" evidence="5">
    <location>
        <position position="234"/>
    </location>
    <ligand>
        <name>ATP</name>
        <dbReference type="ChEBI" id="CHEBI:30616"/>
    </ligand>
</feature>
<evidence type="ECO:0000256" key="5">
    <source>
        <dbReference type="HAMAP-Rule" id="MF_01407"/>
    </source>
</evidence>
<evidence type="ECO:0000313" key="9">
    <source>
        <dbReference type="Proteomes" id="UP000199451"/>
    </source>
</evidence>
<dbReference type="InterPro" id="IPR003593">
    <property type="entry name" value="AAA+_ATPase"/>
</dbReference>
<dbReference type="SMART" id="SM00382">
    <property type="entry name" value="AAA"/>
    <property type="match status" value="1"/>
</dbReference>
<dbReference type="AlphaFoldDB" id="A0A1G9R0A5"/>
<feature type="domain" description="Cdc6 C-terminal" evidence="7">
    <location>
        <begin position="318"/>
        <end position="403"/>
    </location>
</feature>
<dbReference type="Gene3D" id="3.40.50.300">
    <property type="entry name" value="P-loop containing nucleotide triphosphate hydrolases"/>
    <property type="match status" value="1"/>
</dbReference>
<accession>A0A1G9R0A5</accession>
<organism evidence="8 9">
    <name type="scientific">Halogranum gelatinilyticum</name>
    <dbReference type="NCBI Taxonomy" id="660521"/>
    <lineage>
        <taxon>Archaea</taxon>
        <taxon>Methanobacteriati</taxon>
        <taxon>Methanobacteriota</taxon>
        <taxon>Stenosarchaea group</taxon>
        <taxon>Halobacteria</taxon>
        <taxon>Halobacteriales</taxon>
        <taxon>Haloferacaceae</taxon>
    </lineage>
</organism>
<sequence>MPPDSIFEDEAEVFRNIEVLEEDYTPDTILCRDDVMNEYINVLKPIYKGRPPQNAFLYGDTGVGKTAVTNHLTNQLERDIVQKNEEEDDPIELTIVKVNCQNLTSTGEETSSYQVAIALVNELRPPKDMIASTGYAPQAVYSMLYDEIDELGGTVLIILDEVDRIGGDDTILYELPRARANEKIENARIGLVGISNDYTFRTNLSPKVKDTLCETELKFPAYNANQLREILHDRAASALHDGTYTEDVIALCAALATRESSGSARKAINLLRRAGEIAENDGQTEITEANVHQAKDDLEYGDMVDSITDQDAHKQYILAAVAHLSKADRTPARVKEVHRTYEHVASAYGADPLSQRGMYNHLTKLAMLGFLTSHDNNEGIKGGQYYEFEFSDEVDSKKVAEAFEQMGLGWQTFQMQKRL</sequence>
<evidence type="ECO:0000259" key="6">
    <source>
        <dbReference type="SMART" id="SM00382"/>
    </source>
</evidence>
<proteinExistence type="inferred from homology"/>
<dbReference type="OrthoDB" id="195574at2157"/>
<dbReference type="Gene3D" id="1.10.10.10">
    <property type="entry name" value="Winged helix-like DNA-binding domain superfamily/Winged helix DNA-binding domain"/>
    <property type="match status" value="1"/>
</dbReference>
<dbReference type="InterPro" id="IPR049945">
    <property type="entry name" value="AAA_22"/>
</dbReference>
<dbReference type="PANTHER" id="PTHR10763:SF22">
    <property type="entry name" value="ORC1-TYPE DNA REPLICATION PROTEIN"/>
    <property type="match status" value="1"/>
</dbReference>
<dbReference type="InterPro" id="IPR014277">
    <property type="entry name" value="Orc1/Cdc6_arc"/>
</dbReference>
<dbReference type="InterPro" id="IPR050311">
    <property type="entry name" value="ORC1/CDC6"/>
</dbReference>
<dbReference type="Pfam" id="PF22703">
    <property type="entry name" value="Cdc6_lid"/>
    <property type="match status" value="1"/>
</dbReference>
<dbReference type="Pfam" id="PF13401">
    <property type="entry name" value="AAA_22"/>
    <property type="match status" value="1"/>
</dbReference>
<evidence type="ECO:0000256" key="3">
    <source>
        <dbReference type="ARBA" id="ARBA00022741"/>
    </source>
</evidence>
<dbReference type="Gene3D" id="1.10.8.60">
    <property type="match status" value="1"/>
</dbReference>
<dbReference type="InterPro" id="IPR027417">
    <property type="entry name" value="P-loop_NTPase"/>
</dbReference>
<dbReference type="InterPro" id="IPR036390">
    <property type="entry name" value="WH_DNA-bd_sf"/>
</dbReference>
<gene>
    <name evidence="8" type="ORF">SAMN04487949_1085</name>
</gene>
<evidence type="ECO:0000256" key="2">
    <source>
        <dbReference type="ARBA" id="ARBA00022705"/>
    </source>
</evidence>
<dbReference type="STRING" id="660521.SAMN04487949_1085"/>
<dbReference type="HAMAP" id="MF_01407">
    <property type="entry name" value="ORC1_type_DNA_replic_protein"/>
    <property type="match status" value="1"/>
</dbReference>
<feature type="binding site" evidence="5">
    <location>
        <begin position="63"/>
        <end position="67"/>
    </location>
    <ligand>
        <name>ATP</name>
        <dbReference type="ChEBI" id="CHEBI:30616"/>
    </ligand>
</feature>
<evidence type="ECO:0000256" key="1">
    <source>
        <dbReference type="ARBA" id="ARBA00006184"/>
    </source>
</evidence>
<dbReference type="EMBL" id="FNHL01000001">
    <property type="protein sequence ID" value="SDM15895.1"/>
    <property type="molecule type" value="Genomic_DNA"/>
</dbReference>
<dbReference type="Proteomes" id="UP000199451">
    <property type="component" value="Unassembled WGS sequence"/>
</dbReference>
<dbReference type="CDD" id="cd18139">
    <property type="entry name" value="HLD_clamp_RarA"/>
    <property type="match status" value="1"/>
</dbReference>
<dbReference type="InterPro" id="IPR055237">
    <property type="entry name" value="Cdc6_lid"/>
</dbReference>
<keyword evidence="9" id="KW-1185">Reference proteome</keyword>
<reference evidence="9" key="1">
    <citation type="submission" date="2016-10" db="EMBL/GenBank/DDBJ databases">
        <authorList>
            <person name="Varghese N."/>
            <person name="Submissions S."/>
        </authorList>
    </citation>
    <scope>NUCLEOTIDE SEQUENCE [LARGE SCALE GENOMIC DNA]</scope>
    <source>
        <strain evidence="9">CGMCC 1.10119</strain>
    </source>
</reference>
<evidence type="ECO:0000256" key="4">
    <source>
        <dbReference type="ARBA" id="ARBA00022840"/>
    </source>
</evidence>
<dbReference type="Pfam" id="PF09079">
    <property type="entry name" value="WHD_Cdc6"/>
    <property type="match status" value="1"/>
</dbReference>
<dbReference type="NCBIfam" id="TIGR02928">
    <property type="entry name" value="orc1/cdc6 family replication initiation protein"/>
    <property type="match status" value="1"/>
</dbReference>
<feature type="binding site" evidence="5">
    <location>
        <position position="222"/>
    </location>
    <ligand>
        <name>ATP</name>
        <dbReference type="ChEBI" id="CHEBI:30616"/>
    </ligand>
</feature>
<dbReference type="SMART" id="SM01074">
    <property type="entry name" value="Cdc6_C"/>
    <property type="match status" value="1"/>
</dbReference>
<dbReference type="SUPFAM" id="SSF52540">
    <property type="entry name" value="P-loop containing nucleoside triphosphate hydrolases"/>
    <property type="match status" value="1"/>
</dbReference>
<keyword evidence="4 5" id="KW-0067">ATP-binding</keyword>
<feature type="domain" description="AAA+ ATPase" evidence="6">
    <location>
        <begin position="51"/>
        <end position="219"/>
    </location>
</feature>
<dbReference type="GO" id="GO:0006260">
    <property type="term" value="P:DNA replication"/>
    <property type="evidence" value="ECO:0007669"/>
    <property type="project" value="UniProtKB-UniRule"/>
</dbReference>
<comment type="function">
    <text evidence="5">Involved in regulation of DNA replication.</text>
</comment>